<dbReference type="Proteomes" id="UP000038045">
    <property type="component" value="Unplaced"/>
</dbReference>
<feature type="region of interest" description="Disordered" evidence="1">
    <location>
        <begin position="198"/>
        <end position="289"/>
    </location>
</feature>
<sequence>MTDNNGITNTNNNFNNSDSAKYNMVNNMGSYYPNQQYNHFNGPQNNQFPMPPNEQNNYNVNSQMFSNQNNINQGNSNQNGNMNPQQSMNQNRPMYDINVNKQQSQYPQQSTAPNNSNNLNNYPPSMNHSMNNGNSLQQQQRSQIYPNVSFVFSSEMANKAVCDVNEKKYDSVKSWHISNYGHPSQYGNEKKIEQNSGRGIKRKMSPNKEQPNTFAKPLPISSTNGIHTQETNGNFPQSNSYGNLSVPSRTYSKDDDNPLRRMERMTQETLNEPPTKIPIRGNNNSINGDNNLTFDQRKAQEKQEKLEKLNQMEKVFGIDKTRKKEEWDQIVHDYEMQKYYQGNPNNPNGYMPNMPMNMQQNMRQNGPPNLGPPYLPNNNMPPPNRPGSQPLPGNQRPSQPTQQQPQQTQQQQPSSGPFYPPAQNRMNQFPNQQIPNSTSSTPMMPSPQMYPMGSGGQINKPFIPPSSVPQSNNMRGMPMNGMAPPNMSHGMNQGMNPNMGPMRQPNMQQNIPPNVNSNVNNQMNIPNGVPNHPLQNKMPVPNNMNVMSGQNNRLQNMQNPGIPGGGMQGPGIPGQGMPPQNRQQQNMPPPGMQGPNSMGSIPSQQQQNMSQMMMPPGQQNNQRYPPNQQISNQMMNGQNGMVPQGNGQSNMMRPNYDMNVMQQQNPPQQHSLPPEGYINVSQHNAWPQQHNLPRPLTNIDSRVPVQKMQYSPQLMQETMASIN</sequence>
<feature type="compositionally biased region" description="Low complexity" evidence="1">
    <location>
        <begin position="397"/>
        <end position="415"/>
    </location>
</feature>
<feature type="compositionally biased region" description="Gly residues" evidence="1">
    <location>
        <begin position="562"/>
        <end position="574"/>
    </location>
</feature>
<feature type="compositionally biased region" description="Polar residues" evidence="1">
    <location>
        <begin position="424"/>
        <end position="436"/>
    </location>
</feature>
<accession>A0A0N4ZBY4</accession>
<dbReference type="AlphaFoldDB" id="A0A0N4ZBY4"/>
<evidence type="ECO:0000256" key="1">
    <source>
        <dbReference type="SAM" id="MobiDB-lite"/>
    </source>
</evidence>
<dbReference type="WBParaSite" id="PTRK_0000504000.1">
    <property type="protein sequence ID" value="PTRK_0000504000.1"/>
    <property type="gene ID" value="PTRK_0000504000"/>
</dbReference>
<keyword evidence="2" id="KW-1185">Reference proteome</keyword>
<feature type="compositionally biased region" description="Pro residues" evidence="1">
    <location>
        <begin position="369"/>
        <end position="385"/>
    </location>
</feature>
<feature type="compositionally biased region" description="Polar residues" evidence="1">
    <location>
        <begin position="99"/>
        <end position="109"/>
    </location>
</feature>
<evidence type="ECO:0000313" key="3">
    <source>
        <dbReference type="WBParaSite" id="PTRK_0000504000.1"/>
    </source>
</evidence>
<feature type="compositionally biased region" description="Low complexity" evidence="1">
    <location>
        <begin position="67"/>
        <end position="91"/>
    </location>
</feature>
<feature type="compositionally biased region" description="Low complexity" evidence="1">
    <location>
        <begin position="110"/>
        <end position="127"/>
    </location>
</feature>
<reference evidence="3" key="1">
    <citation type="submission" date="2017-02" db="UniProtKB">
        <authorList>
            <consortium name="WormBaseParasite"/>
        </authorList>
    </citation>
    <scope>IDENTIFICATION</scope>
</reference>
<feature type="compositionally biased region" description="Low complexity" evidence="1">
    <location>
        <begin position="593"/>
        <end position="629"/>
    </location>
</feature>
<feature type="region of interest" description="Disordered" evidence="1">
    <location>
        <begin position="343"/>
        <end position="448"/>
    </location>
</feature>
<dbReference type="STRING" id="131310.A0A0N4ZBY4"/>
<evidence type="ECO:0000313" key="2">
    <source>
        <dbReference type="Proteomes" id="UP000038045"/>
    </source>
</evidence>
<feature type="compositionally biased region" description="Low complexity" evidence="1">
    <location>
        <begin position="343"/>
        <end position="368"/>
    </location>
</feature>
<feature type="compositionally biased region" description="Polar residues" evidence="1">
    <location>
        <begin position="220"/>
        <end position="250"/>
    </location>
</feature>
<feature type="compositionally biased region" description="Low complexity" evidence="1">
    <location>
        <begin position="575"/>
        <end position="586"/>
    </location>
</feature>
<feature type="region of interest" description="Disordered" evidence="1">
    <location>
        <begin position="65"/>
        <end position="136"/>
    </location>
</feature>
<name>A0A0N4ZBY4_PARTI</name>
<feature type="region of interest" description="Disordered" evidence="1">
    <location>
        <begin position="1"/>
        <end position="21"/>
    </location>
</feature>
<feature type="compositionally biased region" description="Low complexity" evidence="1">
    <location>
        <begin position="437"/>
        <end position="448"/>
    </location>
</feature>
<organism evidence="2 3">
    <name type="scientific">Parastrongyloides trichosuri</name>
    <name type="common">Possum-specific nematode worm</name>
    <dbReference type="NCBI Taxonomy" id="131310"/>
    <lineage>
        <taxon>Eukaryota</taxon>
        <taxon>Metazoa</taxon>
        <taxon>Ecdysozoa</taxon>
        <taxon>Nematoda</taxon>
        <taxon>Chromadorea</taxon>
        <taxon>Rhabditida</taxon>
        <taxon>Tylenchina</taxon>
        <taxon>Panagrolaimomorpha</taxon>
        <taxon>Strongyloidoidea</taxon>
        <taxon>Strongyloididae</taxon>
        <taxon>Parastrongyloides</taxon>
    </lineage>
</organism>
<protein>
    <submittedName>
        <fullName evidence="3">NUFIP1 domain-containing protein</fullName>
    </submittedName>
</protein>
<proteinExistence type="predicted"/>
<feature type="compositionally biased region" description="Low complexity" evidence="1">
    <location>
        <begin position="1"/>
        <end position="16"/>
    </location>
</feature>
<feature type="region of interest" description="Disordered" evidence="1">
    <location>
        <begin position="562"/>
        <end position="637"/>
    </location>
</feature>
<feature type="compositionally biased region" description="Basic and acidic residues" evidence="1">
    <location>
        <begin position="251"/>
        <end position="266"/>
    </location>
</feature>